<evidence type="ECO:0000259" key="6">
    <source>
        <dbReference type="Pfam" id="PF05154"/>
    </source>
</evidence>
<accession>A0A3R8J5Y7</accession>
<dbReference type="EMBL" id="QWZQ01000036">
    <property type="protein sequence ID" value="RRK09877.1"/>
    <property type="molecule type" value="Genomic_DNA"/>
</dbReference>
<evidence type="ECO:0000256" key="1">
    <source>
        <dbReference type="ARBA" id="ARBA00004141"/>
    </source>
</evidence>
<reference evidence="7 8" key="1">
    <citation type="submission" date="2018-08" db="EMBL/GenBank/DDBJ databases">
        <title>Genome Lactobacillus garii FI11369.</title>
        <authorList>
            <person name="Diaz M."/>
            <person name="Narbad A."/>
        </authorList>
    </citation>
    <scope>NUCLEOTIDE SEQUENCE [LARGE SCALE GENOMIC DNA]</scope>
    <source>
        <strain evidence="7 8">FI11369</strain>
    </source>
</reference>
<dbReference type="Pfam" id="PF05154">
    <property type="entry name" value="TM2"/>
    <property type="match status" value="1"/>
</dbReference>
<evidence type="ECO:0000313" key="7">
    <source>
        <dbReference type="EMBL" id="RRK09877.1"/>
    </source>
</evidence>
<name>A0A3R8J5Y7_9LACO</name>
<dbReference type="OrthoDB" id="2004788at2"/>
<dbReference type="PANTHER" id="PTHR21016">
    <property type="entry name" value="BETA-AMYLOID BINDING PROTEIN-RELATED"/>
    <property type="match status" value="1"/>
</dbReference>
<evidence type="ECO:0000256" key="3">
    <source>
        <dbReference type="ARBA" id="ARBA00022989"/>
    </source>
</evidence>
<dbReference type="Proteomes" id="UP000283633">
    <property type="component" value="Unassembled WGS sequence"/>
</dbReference>
<evidence type="ECO:0000256" key="2">
    <source>
        <dbReference type="ARBA" id="ARBA00022692"/>
    </source>
</evidence>
<keyword evidence="3 5" id="KW-1133">Transmembrane helix</keyword>
<feature type="domain" description="TM2" evidence="6">
    <location>
        <begin position="25"/>
        <end position="75"/>
    </location>
</feature>
<comment type="caution">
    <text evidence="7">The sequence shown here is derived from an EMBL/GenBank/DDBJ whole genome shotgun (WGS) entry which is preliminary data.</text>
</comment>
<comment type="subcellular location">
    <subcellularLocation>
        <location evidence="1">Membrane</location>
        <topology evidence="1">Multi-pass membrane protein</topology>
    </subcellularLocation>
</comment>
<dbReference type="RefSeq" id="WP_125072858.1">
    <property type="nucleotide sequence ID" value="NZ_QWZQ01000036.1"/>
</dbReference>
<dbReference type="AlphaFoldDB" id="A0A3R8J5Y7"/>
<gene>
    <name evidence="7" type="ORF">D1831_10330</name>
</gene>
<proteinExistence type="predicted"/>
<keyword evidence="8" id="KW-1185">Reference proteome</keyword>
<protein>
    <submittedName>
        <fullName evidence="7">TM2 domain-containing protein</fullName>
    </submittedName>
</protein>
<evidence type="ECO:0000256" key="4">
    <source>
        <dbReference type="ARBA" id="ARBA00023136"/>
    </source>
</evidence>
<keyword evidence="4 5" id="KW-0472">Membrane</keyword>
<evidence type="ECO:0000313" key="8">
    <source>
        <dbReference type="Proteomes" id="UP000283633"/>
    </source>
</evidence>
<dbReference type="InterPro" id="IPR050932">
    <property type="entry name" value="TM2D1-3-like"/>
</dbReference>
<evidence type="ECO:0000256" key="5">
    <source>
        <dbReference type="SAM" id="Phobius"/>
    </source>
</evidence>
<dbReference type="InterPro" id="IPR007829">
    <property type="entry name" value="TM2"/>
</dbReference>
<dbReference type="PANTHER" id="PTHR21016:SF25">
    <property type="entry name" value="TM2 DOMAIN-CONTAINING PROTEIN DDB_G0277895-RELATED"/>
    <property type="match status" value="1"/>
</dbReference>
<dbReference type="GO" id="GO:0016020">
    <property type="term" value="C:membrane"/>
    <property type="evidence" value="ECO:0007669"/>
    <property type="project" value="UniProtKB-SubCell"/>
</dbReference>
<keyword evidence="2 5" id="KW-0812">Transmembrane</keyword>
<organism evidence="7 8">
    <name type="scientific">Lactiplantibacillus garii</name>
    <dbReference type="NCBI Taxonomy" id="2306423"/>
    <lineage>
        <taxon>Bacteria</taxon>
        <taxon>Bacillati</taxon>
        <taxon>Bacillota</taxon>
        <taxon>Bacilli</taxon>
        <taxon>Lactobacillales</taxon>
        <taxon>Lactobacillaceae</taxon>
        <taxon>Lactiplantibacillus</taxon>
    </lineage>
</organism>
<sequence length="111" mass="12937">MELTTLRRLTKEELQFVKKEVDSRAKSPVVAYCLWLFFGLLGGHRYYLNKSRSAVVMTALLFIFGGFTVGLIISGLWALIDVFLIYRWLAHDKRNVEDATVQNVLLRRSWR</sequence>
<feature type="transmembrane region" description="Helical" evidence="5">
    <location>
        <begin position="59"/>
        <end position="86"/>
    </location>
</feature>
<feature type="transmembrane region" description="Helical" evidence="5">
    <location>
        <begin position="29"/>
        <end position="47"/>
    </location>
</feature>